<dbReference type="PANTHER" id="PTHR35910:SF6">
    <property type="entry name" value="2EXR DOMAIN-CONTAINING PROTEIN"/>
    <property type="match status" value="1"/>
</dbReference>
<feature type="domain" description="2EXR" evidence="1">
    <location>
        <begin position="4"/>
        <end position="86"/>
    </location>
</feature>
<evidence type="ECO:0000259" key="1">
    <source>
        <dbReference type="Pfam" id="PF20150"/>
    </source>
</evidence>
<dbReference type="PANTHER" id="PTHR35910">
    <property type="entry name" value="2EXR DOMAIN-CONTAINING PROTEIN"/>
    <property type="match status" value="1"/>
</dbReference>
<keyword evidence="3" id="KW-1185">Reference proteome</keyword>
<reference evidence="2" key="1">
    <citation type="submission" date="2021-02" db="EMBL/GenBank/DDBJ databases">
        <title>Genome sequence Cadophora malorum strain M34.</title>
        <authorList>
            <person name="Stefanovic E."/>
            <person name="Vu D."/>
            <person name="Scully C."/>
            <person name="Dijksterhuis J."/>
            <person name="Roader J."/>
            <person name="Houbraken J."/>
        </authorList>
    </citation>
    <scope>NUCLEOTIDE SEQUENCE</scope>
    <source>
        <strain evidence="2">M34</strain>
    </source>
</reference>
<dbReference type="EMBL" id="JAFJYH010000380">
    <property type="protein sequence ID" value="KAG4412410.1"/>
    <property type="molecule type" value="Genomic_DNA"/>
</dbReference>
<evidence type="ECO:0000313" key="3">
    <source>
        <dbReference type="Proteomes" id="UP000664132"/>
    </source>
</evidence>
<comment type="caution">
    <text evidence="2">The sequence shown here is derived from an EMBL/GenBank/DDBJ whole genome shotgun (WGS) entry which is preliminary data.</text>
</comment>
<sequence length="215" mass="25109">MDTFEPFLTLPSELRIKIWKFSFPEPRVVPVRFNRASQQYTSTSAPPSLVHACSQSRSIFLETYTKLILSPRYTSAVFIDFARDTIFFDNLDCSPDGDLSYDLALSPHADRILNLAVDAQLWEVLRVFKYDSLSEVKLMRNLRTVALVMAKDYDRGLQRRDDDGTQSLFIDVDANTVGSEIRHVHWYVESLRWEMKNRQEEYWDGNTPVIQMWLL</sequence>
<gene>
    <name evidence="2" type="ORF">IFR04_014452</name>
</gene>
<dbReference type="Proteomes" id="UP000664132">
    <property type="component" value="Unassembled WGS sequence"/>
</dbReference>
<dbReference type="InterPro" id="IPR045518">
    <property type="entry name" value="2EXR"/>
</dbReference>
<dbReference type="Pfam" id="PF20150">
    <property type="entry name" value="2EXR"/>
    <property type="match status" value="1"/>
</dbReference>
<organism evidence="2 3">
    <name type="scientific">Cadophora malorum</name>
    <dbReference type="NCBI Taxonomy" id="108018"/>
    <lineage>
        <taxon>Eukaryota</taxon>
        <taxon>Fungi</taxon>
        <taxon>Dikarya</taxon>
        <taxon>Ascomycota</taxon>
        <taxon>Pezizomycotina</taxon>
        <taxon>Leotiomycetes</taxon>
        <taxon>Helotiales</taxon>
        <taxon>Ploettnerulaceae</taxon>
        <taxon>Cadophora</taxon>
    </lineage>
</organism>
<protein>
    <recommendedName>
        <fullName evidence="1">2EXR domain-containing protein</fullName>
    </recommendedName>
</protein>
<name>A0A8H7T0R0_9HELO</name>
<proteinExistence type="predicted"/>
<dbReference type="OrthoDB" id="3513892at2759"/>
<evidence type="ECO:0000313" key="2">
    <source>
        <dbReference type="EMBL" id="KAG4412410.1"/>
    </source>
</evidence>
<accession>A0A8H7T0R0</accession>
<dbReference type="AlphaFoldDB" id="A0A8H7T0R0"/>